<comment type="caution">
    <text evidence="1">The sequence shown here is derived from an EMBL/GenBank/DDBJ whole genome shotgun (WGS) entry which is preliminary data.</text>
</comment>
<proteinExistence type="predicted"/>
<dbReference type="Gene3D" id="3.30.70.270">
    <property type="match status" value="1"/>
</dbReference>
<evidence type="ECO:0000313" key="2">
    <source>
        <dbReference type="Proteomes" id="UP000325315"/>
    </source>
</evidence>
<dbReference type="GO" id="GO:0003676">
    <property type="term" value="F:nucleic acid binding"/>
    <property type="evidence" value="ECO:0007669"/>
    <property type="project" value="InterPro"/>
</dbReference>
<dbReference type="SUPFAM" id="SSF53098">
    <property type="entry name" value="Ribonuclease H-like"/>
    <property type="match status" value="1"/>
</dbReference>
<dbReference type="InterPro" id="IPR036397">
    <property type="entry name" value="RNaseH_sf"/>
</dbReference>
<sequence>MRMCVDHRQLNKYHQLKVKETDVYKTTFRTRNGHFEFLVMTYGLTNAPVVFMNLINLSFLGLVGYYQRFDEGFSLIPAPLTKLLRKNAPFVWSDEQQASFAKLNSVLTQAPILVVRFWLMRPNNLLHTKGNYPTHVLELVVIVFTLKICRHYLYEYHPDKANVEVDALSCRVMTELRAMFACLNLFDDGCLLAKLQVEEIGTSDFGLNSDGDKLFALEVREVYVFEILRLHSVSISIVSDRDLFFTSRFWNKLYKELGTRLDFSTAYHPQIDGQSKRVIQILKDKLWSCVIDF</sequence>
<dbReference type="PANTHER" id="PTHR37984:SF5">
    <property type="entry name" value="PROTEIN NYNRIN-LIKE"/>
    <property type="match status" value="1"/>
</dbReference>
<dbReference type="InterPro" id="IPR050951">
    <property type="entry name" value="Retrovirus_Pol_polyprotein"/>
</dbReference>
<dbReference type="OrthoDB" id="2013610at2759"/>
<dbReference type="SUPFAM" id="SSF56672">
    <property type="entry name" value="DNA/RNA polymerases"/>
    <property type="match status" value="1"/>
</dbReference>
<name>A0A5B6VVD2_9ROSI</name>
<reference evidence="2" key="1">
    <citation type="journal article" date="2019" name="Plant Biotechnol. J.">
        <title>Genome sequencing of the Australian wild diploid species Gossypium australe highlights disease resistance and delayed gland morphogenesis.</title>
        <authorList>
            <person name="Cai Y."/>
            <person name="Cai X."/>
            <person name="Wang Q."/>
            <person name="Wang P."/>
            <person name="Zhang Y."/>
            <person name="Cai C."/>
            <person name="Xu Y."/>
            <person name="Wang K."/>
            <person name="Zhou Z."/>
            <person name="Wang C."/>
            <person name="Geng S."/>
            <person name="Li B."/>
            <person name="Dong Q."/>
            <person name="Hou Y."/>
            <person name="Wang H."/>
            <person name="Ai P."/>
            <person name="Liu Z."/>
            <person name="Yi F."/>
            <person name="Sun M."/>
            <person name="An G."/>
            <person name="Cheng J."/>
            <person name="Zhang Y."/>
            <person name="Shi Q."/>
            <person name="Xie Y."/>
            <person name="Shi X."/>
            <person name="Chang Y."/>
            <person name="Huang F."/>
            <person name="Chen Y."/>
            <person name="Hong S."/>
            <person name="Mi L."/>
            <person name="Sun Q."/>
            <person name="Zhang L."/>
            <person name="Zhou B."/>
            <person name="Peng R."/>
            <person name="Zhang X."/>
            <person name="Liu F."/>
        </authorList>
    </citation>
    <scope>NUCLEOTIDE SEQUENCE [LARGE SCALE GENOMIC DNA]</scope>
    <source>
        <strain evidence="2">cv. PA1801</strain>
    </source>
</reference>
<protein>
    <submittedName>
        <fullName evidence="1">DNA/RNA polymerases superfamily protein</fullName>
    </submittedName>
</protein>
<dbReference type="Proteomes" id="UP000325315">
    <property type="component" value="Unassembled WGS sequence"/>
</dbReference>
<dbReference type="InterPro" id="IPR012337">
    <property type="entry name" value="RNaseH-like_sf"/>
</dbReference>
<gene>
    <name evidence="1" type="ORF">EPI10_023568</name>
</gene>
<dbReference type="PANTHER" id="PTHR37984">
    <property type="entry name" value="PROTEIN CBG26694"/>
    <property type="match status" value="1"/>
</dbReference>
<dbReference type="Gene3D" id="3.10.10.10">
    <property type="entry name" value="HIV Type 1 Reverse Transcriptase, subunit A, domain 1"/>
    <property type="match status" value="1"/>
</dbReference>
<organism evidence="1 2">
    <name type="scientific">Gossypium australe</name>
    <dbReference type="NCBI Taxonomy" id="47621"/>
    <lineage>
        <taxon>Eukaryota</taxon>
        <taxon>Viridiplantae</taxon>
        <taxon>Streptophyta</taxon>
        <taxon>Embryophyta</taxon>
        <taxon>Tracheophyta</taxon>
        <taxon>Spermatophyta</taxon>
        <taxon>Magnoliopsida</taxon>
        <taxon>eudicotyledons</taxon>
        <taxon>Gunneridae</taxon>
        <taxon>Pentapetalae</taxon>
        <taxon>rosids</taxon>
        <taxon>malvids</taxon>
        <taxon>Malvales</taxon>
        <taxon>Malvaceae</taxon>
        <taxon>Malvoideae</taxon>
        <taxon>Gossypium</taxon>
    </lineage>
</organism>
<accession>A0A5B6VVD2</accession>
<keyword evidence="2" id="KW-1185">Reference proteome</keyword>
<dbReference type="InterPro" id="IPR043502">
    <property type="entry name" value="DNA/RNA_pol_sf"/>
</dbReference>
<dbReference type="AlphaFoldDB" id="A0A5B6VVD2"/>
<evidence type="ECO:0000313" key="1">
    <source>
        <dbReference type="EMBL" id="KAA3473166.1"/>
    </source>
</evidence>
<dbReference type="EMBL" id="SMMG02000005">
    <property type="protein sequence ID" value="KAA3473166.1"/>
    <property type="molecule type" value="Genomic_DNA"/>
</dbReference>
<dbReference type="Gene3D" id="3.30.420.10">
    <property type="entry name" value="Ribonuclease H-like superfamily/Ribonuclease H"/>
    <property type="match status" value="1"/>
</dbReference>
<dbReference type="InterPro" id="IPR043128">
    <property type="entry name" value="Rev_trsase/Diguanyl_cyclase"/>
</dbReference>